<name>A0ABW7MRP7_9FLAO</name>
<comment type="caution">
    <text evidence="1">The sequence shown here is derived from an EMBL/GenBank/DDBJ whole genome shotgun (WGS) entry which is preliminary data.</text>
</comment>
<protein>
    <submittedName>
        <fullName evidence="1">Uncharacterized protein</fullName>
    </submittedName>
</protein>
<evidence type="ECO:0000313" key="1">
    <source>
        <dbReference type="EMBL" id="MFH6769516.1"/>
    </source>
</evidence>
<evidence type="ECO:0000313" key="2">
    <source>
        <dbReference type="Proteomes" id="UP001610104"/>
    </source>
</evidence>
<dbReference type="RefSeq" id="WP_395438745.1">
    <property type="nucleotide sequence ID" value="NZ_JBAWKC010000004.1"/>
</dbReference>
<proteinExistence type="predicted"/>
<reference evidence="1 2" key="1">
    <citation type="submission" date="2024-02" db="EMBL/GenBank/DDBJ databases">
        <title>A Gaetbulibacter species isolated from tidal flats and genomic insights of their niches.</title>
        <authorList>
            <person name="Ye Y."/>
        </authorList>
    </citation>
    <scope>NUCLEOTIDE SEQUENCE [LARGE SCALE GENOMIC DNA]</scope>
    <source>
        <strain evidence="1 2">KEM-8</strain>
    </source>
</reference>
<dbReference type="EMBL" id="JBAWKC010000004">
    <property type="protein sequence ID" value="MFH6769516.1"/>
    <property type="molecule type" value="Genomic_DNA"/>
</dbReference>
<accession>A0ABW7MRP7</accession>
<keyword evidence="2" id="KW-1185">Reference proteome</keyword>
<sequence length="226" mass="26644">MKMKTDTFEIIRDNLTRKYIFYIPEVAHAHLENSIFKGSVPMEICNTIAYFNLNRDLSTNIKVITTLDMLGKEEILKKNQFILFESRTNSDDDYFKVLLNDYMRQLEAHAFVTTWMHRNIEQVFKSIDEKTLTLFKLQAVYFENHYQEVYNHFKIQKHSPSNTNKNIIKALKESLSKSAIELMKPPLFNNAPRNAQTTTTLKKKKSLMSDEDIDRFLLTTVFNIKL</sequence>
<dbReference type="Proteomes" id="UP001610104">
    <property type="component" value="Unassembled WGS sequence"/>
</dbReference>
<organism evidence="1 2">
    <name type="scientific">Gaetbulibacter aquiaggeris</name>
    <dbReference type="NCBI Taxonomy" id="1735373"/>
    <lineage>
        <taxon>Bacteria</taxon>
        <taxon>Pseudomonadati</taxon>
        <taxon>Bacteroidota</taxon>
        <taxon>Flavobacteriia</taxon>
        <taxon>Flavobacteriales</taxon>
        <taxon>Flavobacteriaceae</taxon>
        <taxon>Gaetbulibacter</taxon>
    </lineage>
</organism>
<gene>
    <name evidence="1" type="ORF">V8G56_12265</name>
</gene>